<feature type="region of interest" description="Disordered" evidence="1">
    <location>
        <begin position="43"/>
        <end position="101"/>
    </location>
</feature>
<dbReference type="Proteomes" id="UP000031890">
    <property type="component" value="Chromosome"/>
</dbReference>
<feature type="domain" description="DUF4232" evidence="3">
    <location>
        <begin position="102"/>
        <end position="234"/>
    </location>
</feature>
<evidence type="ECO:0000259" key="3">
    <source>
        <dbReference type="Pfam" id="PF14016"/>
    </source>
</evidence>
<dbReference type="EMBL" id="CP010827">
    <property type="protein sequence ID" value="AJI78361.1"/>
    <property type="molecule type" value="Genomic_DNA"/>
</dbReference>
<dbReference type="OrthoDB" id="3268346at2"/>
<protein>
    <recommendedName>
        <fullName evidence="3">DUF4232 domain-containing protein</fullName>
    </recommendedName>
</protein>
<name>A0A0B6F2U3_9CORY</name>
<dbReference type="AlphaFoldDB" id="A0A0B6F2U3"/>
<evidence type="ECO:0000313" key="5">
    <source>
        <dbReference type="Proteomes" id="UP000031890"/>
    </source>
</evidence>
<feature type="chain" id="PRO_5038749987" description="DUF4232 domain-containing protein" evidence="2">
    <location>
        <begin position="23"/>
        <end position="240"/>
    </location>
</feature>
<dbReference type="InterPro" id="IPR025326">
    <property type="entry name" value="DUF4232"/>
</dbReference>
<proteinExistence type="predicted"/>
<dbReference type="KEGG" id="csx:CSING_04075"/>
<feature type="compositionally biased region" description="Low complexity" evidence="1">
    <location>
        <begin position="63"/>
        <end position="93"/>
    </location>
</feature>
<evidence type="ECO:0000256" key="2">
    <source>
        <dbReference type="SAM" id="SignalP"/>
    </source>
</evidence>
<dbReference type="Pfam" id="PF14016">
    <property type="entry name" value="DUF4232"/>
    <property type="match status" value="1"/>
</dbReference>
<dbReference type="STRING" id="161899.CSING_04075"/>
<feature type="compositionally biased region" description="Low complexity" evidence="1">
    <location>
        <begin position="43"/>
        <end position="54"/>
    </location>
</feature>
<accession>A0A0B6F2U3</accession>
<dbReference type="HOGENOM" id="CLU_079632_3_0_11"/>
<evidence type="ECO:0000313" key="4">
    <source>
        <dbReference type="EMBL" id="AJI78361.1"/>
    </source>
</evidence>
<keyword evidence="2" id="KW-0732">Signal</keyword>
<feature type="signal peptide" evidence="2">
    <location>
        <begin position="1"/>
        <end position="22"/>
    </location>
</feature>
<organism evidence="4 5">
    <name type="scientific">Corynebacterium singulare</name>
    <dbReference type="NCBI Taxonomy" id="161899"/>
    <lineage>
        <taxon>Bacteria</taxon>
        <taxon>Bacillati</taxon>
        <taxon>Actinomycetota</taxon>
        <taxon>Actinomycetes</taxon>
        <taxon>Mycobacteriales</taxon>
        <taxon>Corynebacteriaceae</taxon>
        <taxon>Corynebacterium</taxon>
    </lineage>
</organism>
<gene>
    <name evidence="4" type="ORF">CSING_04075</name>
</gene>
<sequence length="240" mass="23146">MGVKNLRALLSLSLLLPLAACSAGEEDSAAPSAVTTTVVHSADAPAGDDAADGTVGAGGTGGADAADTATADDVASGAAPGASGTAPAPASSTIPPLPEGACATSQLSAEITNEQGAAGSRLVDIVLTNTSGEECTLTGFPGVSAVTSNDGTQLGPAALRETGTEAATVTLAPGAQARAGLKITNVGLLDAAACQPQDADGLRIYPPENTDSLYVAVPGLQACAGEVDILSVQPITQLSP</sequence>
<reference evidence="4 5" key="1">
    <citation type="journal article" date="2015" name="Genome Announc.">
        <title>Complete Genome Sequence and Annotation of Corynebacterium singulare DSM 44357, Isolated from a Human Semen Specimen.</title>
        <authorList>
            <person name="Merten M."/>
            <person name="Brinkrolf K."/>
            <person name="Albersmeier A."/>
            <person name="Kutter Y."/>
            <person name="Ruckert C."/>
            <person name="Tauch A."/>
        </authorList>
    </citation>
    <scope>NUCLEOTIDE SEQUENCE [LARGE SCALE GENOMIC DNA]</scope>
    <source>
        <strain evidence="4">IBS B52218</strain>
    </source>
</reference>
<evidence type="ECO:0000256" key="1">
    <source>
        <dbReference type="SAM" id="MobiDB-lite"/>
    </source>
</evidence>